<dbReference type="EMBL" id="NKXS01000339">
    <property type="protein sequence ID" value="PIN24943.1"/>
    <property type="molecule type" value="Genomic_DNA"/>
</dbReference>
<dbReference type="Pfam" id="PF14416">
    <property type="entry name" value="PMR5N"/>
    <property type="match status" value="1"/>
</dbReference>
<dbReference type="PANTHER" id="PTHR32285:SF57">
    <property type="entry name" value="XYLOGLUCAN O-ACETYLTRANSFERASE 1"/>
    <property type="match status" value="1"/>
</dbReference>
<comment type="caution">
    <text evidence="10">The sequence shown here is derived from an EMBL/GenBank/DDBJ whole genome shotgun (WGS) entry which is preliminary data.</text>
</comment>
<keyword evidence="5 7" id="KW-1133">Transmembrane helix</keyword>
<dbReference type="STRING" id="429701.A0A2G9I598"/>
<dbReference type="InterPro" id="IPR025846">
    <property type="entry name" value="TBL_N"/>
</dbReference>
<feature type="domain" description="Trichome birefringence-like C-terminal" evidence="8">
    <location>
        <begin position="143"/>
        <end position="431"/>
    </location>
</feature>
<organism evidence="10 11">
    <name type="scientific">Handroanthus impetiginosus</name>
    <dbReference type="NCBI Taxonomy" id="429701"/>
    <lineage>
        <taxon>Eukaryota</taxon>
        <taxon>Viridiplantae</taxon>
        <taxon>Streptophyta</taxon>
        <taxon>Embryophyta</taxon>
        <taxon>Tracheophyta</taxon>
        <taxon>Spermatophyta</taxon>
        <taxon>Magnoliopsida</taxon>
        <taxon>eudicotyledons</taxon>
        <taxon>Gunneridae</taxon>
        <taxon>Pentapetalae</taxon>
        <taxon>asterids</taxon>
        <taxon>lamiids</taxon>
        <taxon>Lamiales</taxon>
        <taxon>Bignoniaceae</taxon>
        <taxon>Crescentiina</taxon>
        <taxon>Tabebuia alliance</taxon>
        <taxon>Handroanthus</taxon>
    </lineage>
</organism>
<evidence type="ECO:0000256" key="2">
    <source>
        <dbReference type="ARBA" id="ARBA00007727"/>
    </source>
</evidence>
<dbReference type="GO" id="GO:0005794">
    <property type="term" value="C:Golgi apparatus"/>
    <property type="evidence" value="ECO:0007669"/>
    <property type="project" value="TreeGrafter"/>
</dbReference>
<keyword evidence="11" id="KW-1185">Reference proteome</keyword>
<dbReference type="GO" id="GO:0016020">
    <property type="term" value="C:membrane"/>
    <property type="evidence" value="ECO:0007669"/>
    <property type="project" value="UniProtKB-SubCell"/>
</dbReference>
<keyword evidence="6 7" id="KW-0472">Membrane</keyword>
<dbReference type="InterPro" id="IPR029962">
    <property type="entry name" value="TBL"/>
</dbReference>
<evidence type="ECO:0000256" key="4">
    <source>
        <dbReference type="ARBA" id="ARBA00022968"/>
    </source>
</evidence>
<feature type="transmembrane region" description="Helical" evidence="7">
    <location>
        <begin position="21"/>
        <end position="39"/>
    </location>
</feature>
<keyword evidence="4" id="KW-0735">Signal-anchor</keyword>
<gene>
    <name evidence="10" type="ORF">CDL12_02331</name>
</gene>
<dbReference type="PANTHER" id="PTHR32285">
    <property type="entry name" value="PROTEIN TRICHOME BIREFRINGENCE-LIKE 9-RELATED"/>
    <property type="match status" value="1"/>
</dbReference>
<reference evidence="11" key="1">
    <citation type="journal article" date="2018" name="Gigascience">
        <title>Genome assembly of the Pink Ipe (Handroanthus impetiginosus, Bignoniaceae), a highly valued, ecologically keystone Neotropical timber forest tree.</title>
        <authorList>
            <person name="Silva-Junior O.B."/>
            <person name="Grattapaglia D."/>
            <person name="Novaes E."/>
            <person name="Collevatti R.G."/>
        </authorList>
    </citation>
    <scope>NUCLEOTIDE SEQUENCE [LARGE SCALE GENOMIC DNA]</scope>
    <source>
        <strain evidence="11">cv. UFG-1</strain>
    </source>
</reference>
<dbReference type="InterPro" id="IPR026057">
    <property type="entry name" value="TBL_C"/>
</dbReference>
<evidence type="ECO:0000313" key="11">
    <source>
        <dbReference type="Proteomes" id="UP000231279"/>
    </source>
</evidence>
<protein>
    <submittedName>
        <fullName evidence="10">Uncharacterized protein</fullName>
    </submittedName>
</protein>
<evidence type="ECO:0000259" key="8">
    <source>
        <dbReference type="Pfam" id="PF13839"/>
    </source>
</evidence>
<name>A0A2G9I598_9LAMI</name>
<evidence type="ECO:0000256" key="1">
    <source>
        <dbReference type="ARBA" id="ARBA00004167"/>
    </source>
</evidence>
<accession>A0A2G9I598</accession>
<dbReference type="Pfam" id="PF13839">
    <property type="entry name" value="PC-Esterase"/>
    <property type="match status" value="1"/>
</dbReference>
<evidence type="ECO:0000256" key="3">
    <source>
        <dbReference type="ARBA" id="ARBA00022692"/>
    </source>
</evidence>
<feature type="domain" description="Trichome birefringence-like N-terminal" evidence="9">
    <location>
        <begin position="90"/>
        <end position="141"/>
    </location>
</feature>
<keyword evidence="3 7" id="KW-0812">Transmembrane</keyword>
<evidence type="ECO:0000259" key="9">
    <source>
        <dbReference type="Pfam" id="PF14416"/>
    </source>
</evidence>
<sequence>MGSYSNNPFQEQANYSLLKKLLSYSLYGLLPIILVHFYVNPFSFSHTDNNFLSTNQNIILPSPTPPSFSFSFSPPHSQEILTKTSILQTSCDYTKGEWVKDNMGPLYNGTTCDTIKPGQNCIVFGRPDKDYLHWKWKPKQCRLPRFSPKTFLSLLKNKHIAFVGDSLARNQLESLLCMLSTASKKHLYYTDGEDNKFRKWRFPSYNINVSIYWSPFLVKGIEKTPEQNFNTLFLDSVDEKWAKDLMDMDMLVLSVGHWYLHPAVYYYGNSVLGCHYRENCTETGFYDVFRKALKTTFERVVKACNGNAIAVFLTTFSPAHFEGEWDKLGACSKTQPYKENEMILEGMNEEMRKIGVEGVEEAKMRAGNSGNCVKFEVLDITKLALLRPDGHPGPYMNPLPFANGVFERVQNDCVHWCLPGPIDSWNEILLDVIKRWDEESKGRR</sequence>
<comment type="similarity">
    <text evidence="2">Belongs to the PC-esterase family. TBL subfamily.</text>
</comment>
<proteinExistence type="inferred from homology"/>
<comment type="subcellular location">
    <subcellularLocation>
        <location evidence="1">Membrane</location>
        <topology evidence="1">Single-pass membrane protein</topology>
    </subcellularLocation>
</comment>
<evidence type="ECO:0000256" key="6">
    <source>
        <dbReference type="ARBA" id="ARBA00023136"/>
    </source>
</evidence>
<evidence type="ECO:0000256" key="5">
    <source>
        <dbReference type="ARBA" id="ARBA00022989"/>
    </source>
</evidence>
<dbReference type="OrthoDB" id="630188at2759"/>
<dbReference type="Proteomes" id="UP000231279">
    <property type="component" value="Unassembled WGS sequence"/>
</dbReference>
<evidence type="ECO:0000256" key="7">
    <source>
        <dbReference type="SAM" id="Phobius"/>
    </source>
</evidence>
<evidence type="ECO:0000313" key="10">
    <source>
        <dbReference type="EMBL" id="PIN24943.1"/>
    </source>
</evidence>
<dbReference type="AlphaFoldDB" id="A0A2G9I598"/>
<dbReference type="GO" id="GO:0016413">
    <property type="term" value="F:O-acetyltransferase activity"/>
    <property type="evidence" value="ECO:0007669"/>
    <property type="project" value="InterPro"/>
</dbReference>